<feature type="disulfide bond" evidence="7">
    <location>
        <begin position="300"/>
        <end position="361"/>
    </location>
</feature>
<feature type="disulfide bond" evidence="7">
    <location>
        <begin position="331"/>
        <end position="341"/>
    </location>
</feature>
<keyword evidence="3" id="KW-0732">Signal</keyword>
<dbReference type="PRINTS" id="PR00258">
    <property type="entry name" value="SPERACTRCPTR"/>
</dbReference>
<evidence type="ECO:0000313" key="10">
    <source>
        <dbReference type="Proteomes" id="UP000543287"/>
    </source>
</evidence>
<dbReference type="SUPFAM" id="SSF56487">
    <property type="entry name" value="SRCR-like"/>
    <property type="match status" value="5"/>
</dbReference>
<dbReference type="PROSITE" id="PS00420">
    <property type="entry name" value="SRCR_1"/>
    <property type="match status" value="3"/>
</dbReference>
<comment type="caution">
    <text evidence="7">Lacks conserved residue(s) required for the propagation of feature annotation.</text>
</comment>
<dbReference type="PROSITE" id="PS50287">
    <property type="entry name" value="SRCR_2"/>
    <property type="match status" value="5"/>
</dbReference>
<feature type="disulfide bond" evidence="7">
    <location>
        <begin position="410"/>
        <end position="471"/>
    </location>
</feature>
<dbReference type="FunFam" id="3.10.250.10:FF:000006">
    <property type="entry name" value="neurotrypsin isoform X2"/>
    <property type="match status" value="1"/>
</dbReference>
<keyword evidence="6" id="KW-0325">Glycoprotein</keyword>
<evidence type="ECO:0000256" key="4">
    <source>
        <dbReference type="ARBA" id="ARBA00022737"/>
    </source>
</evidence>
<feature type="disulfide bond" evidence="7">
    <location>
        <begin position="179"/>
        <end position="243"/>
    </location>
</feature>
<evidence type="ECO:0000313" key="9">
    <source>
        <dbReference type="EMBL" id="NXG39680.1"/>
    </source>
</evidence>
<proteinExistence type="predicted"/>
<reference evidence="9 10" key="1">
    <citation type="submission" date="2019-09" db="EMBL/GenBank/DDBJ databases">
        <title>Bird 10,000 Genomes (B10K) Project - Family phase.</title>
        <authorList>
            <person name="Zhang G."/>
        </authorList>
    </citation>
    <scope>NUCLEOTIDE SEQUENCE [LARGE SCALE GENOMIC DNA]</scope>
    <source>
        <strain evidence="9">B10K-LSUMZ-23963</strain>
        <tissue evidence="9">Muscle</tissue>
    </source>
</reference>
<evidence type="ECO:0000256" key="1">
    <source>
        <dbReference type="ARBA" id="ARBA00004613"/>
    </source>
</evidence>
<comment type="subcellular location">
    <subcellularLocation>
        <location evidence="1">Secreted</location>
    </subcellularLocation>
</comment>
<feature type="domain" description="SRCR" evidence="8">
    <location>
        <begin position="154"/>
        <end position="254"/>
    </location>
</feature>
<dbReference type="EMBL" id="VWZH01000514">
    <property type="protein sequence ID" value="NXG39680.1"/>
    <property type="molecule type" value="Genomic_DNA"/>
</dbReference>
<evidence type="ECO:0000256" key="7">
    <source>
        <dbReference type="PROSITE-ProRule" id="PRU00196"/>
    </source>
</evidence>
<feature type="disulfide bond" evidence="7">
    <location>
        <begin position="397"/>
        <end position="461"/>
    </location>
</feature>
<dbReference type="Gene3D" id="3.10.250.10">
    <property type="entry name" value="SRCR-like domain"/>
    <property type="match status" value="5"/>
</dbReference>
<feature type="disulfide bond" evidence="7">
    <location>
        <begin position="84"/>
        <end position="145"/>
    </location>
</feature>
<accession>A0A7K9BJR3</accession>
<feature type="disulfide bond" evidence="7">
    <location>
        <begin position="2"/>
        <end position="12"/>
    </location>
</feature>
<keyword evidence="4" id="KW-0677">Repeat</keyword>
<dbReference type="Proteomes" id="UP000543287">
    <property type="component" value="Unassembled WGS sequence"/>
</dbReference>
<feature type="disulfide bond" evidence="7">
    <location>
        <begin position="441"/>
        <end position="451"/>
    </location>
</feature>
<feature type="domain" description="SRCR" evidence="8">
    <location>
        <begin position="372"/>
        <end position="472"/>
    </location>
</feature>
<evidence type="ECO:0000256" key="6">
    <source>
        <dbReference type="ARBA" id="ARBA00023180"/>
    </source>
</evidence>
<dbReference type="GO" id="GO:0005615">
    <property type="term" value="C:extracellular space"/>
    <property type="evidence" value="ECO:0007669"/>
    <property type="project" value="TreeGrafter"/>
</dbReference>
<dbReference type="FunFam" id="3.10.250.10:FF:000002">
    <property type="entry name" value="Scavenger receptor cysteine-rich type 1 protein M130"/>
    <property type="match status" value="1"/>
</dbReference>
<name>A0A7K9BJR3_DRONO</name>
<evidence type="ECO:0000259" key="8">
    <source>
        <dbReference type="PROSITE" id="PS50287"/>
    </source>
</evidence>
<feature type="domain" description="SRCR" evidence="8">
    <location>
        <begin position="46"/>
        <end position="146"/>
    </location>
</feature>
<dbReference type="GO" id="GO:0031638">
    <property type="term" value="P:zymogen activation"/>
    <property type="evidence" value="ECO:0007669"/>
    <property type="project" value="TreeGrafter"/>
</dbReference>
<dbReference type="GO" id="GO:0005886">
    <property type="term" value="C:plasma membrane"/>
    <property type="evidence" value="ECO:0007669"/>
    <property type="project" value="TreeGrafter"/>
</dbReference>
<evidence type="ECO:0000256" key="5">
    <source>
        <dbReference type="ARBA" id="ARBA00023157"/>
    </source>
</evidence>
<evidence type="ECO:0000256" key="3">
    <source>
        <dbReference type="ARBA" id="ARBA00022729"/>
    </source>
</evidence>
<keyword evidence="2" id="KW-0964">Secreted</keyword>
<dbReference type="PANTHER" id="PTHR48071:SF15">
    <property type="entry name" value="SRCR DOMAIN-CONTAINING PROTEIN"/>
    <property type="match status" value="1"/>
</dbReference>
<dbReference type="PANTHER" id="PTHR48071">
    <property type="entry name" value="SRCR DOMAIN-CONTAINING PROTEIN"/>
    <property type="match status" value="1"/>
</dbReference>
<dbReference type="FunFam" id="3.10.250.10:FF:000001">
    <property type="entry name" value="Lysyl oxidase 4 isoform X1"/>
    <property type="match status" value="1"/>
</dbReference>
<dbReference type="InterPro" id="IPR001190">
    <property type="entry name" value="SRCR"/>
</dbReference>
<dbReference type="Pfam" id="PF00530">
    <property type="entry name" value="SRCR"/>
    <property type="match status" value="5"/>
</dbReference>
<feature type="domain" description="SRCR" evidence="8">
    <location>
        <begin position="262"/>
        <end position="362"/>
    </location>
</feature>
<keyword evidence="5 7" id="KW-1015">Disulfide bond</keyword>
<evidence type="ECO:0000256" key="2">
    <source>
        <dbReference type="ARBA" id="ARBA00022525"/>
    </source>
</evidence>
<feature type="disulfide bond" evidence="7">
    <location>
        <begin position="115"/>
        <end position="125"/>
    </location>
</feature>
<dbReference type="FunFam" id="3.10.250.10:FF:000003">
    <property type="entry name" value="Deleted in malignant brain tumors 1"/>
    <property type="match status" value="1"/>
</dbReference>
<feature type="non-terminal residue" evidence="9">
    <location>
        <position position="475"/>
    </location>
</feature>
<dbReference type="AlphaFoldDB" id="A0A7K9BJR3"/>
<dbReference type="InterPro" id="IPR036772">
    <property type="entry name" value="SRCR-like_dom_sf"/>
</dbReference>
<comment type="caution">
    <text evidence="9">The sequence shown here is derived from an EMBL/GenBank/DDBJ whole genome shotgun (WGS) entry which is preliminary data.</text>
</comment>
<feature type="disulfide bond" evidence="7">
    <location>
        <begin position="71"/>
        <end position="135"/>
    </location>
</feature>
<dbReference type="SMART" id="SM00202">
    <property type="entry name" value="SR"/>
    <property type="match status" value="4"/>
</dbReference>
<dbReference type="GO" id="GO:0004252">
    <property type="term" value="F:serine-type endopeptidase activity"/>
    <property type="evidence" value="ECO:0007669"/>
    <property type="project" value="TreeGrafter"/>
</dbReference>
<feature type="domain" description="SRCR" evidence="8">
    <location>
        <begin position="1"/>
        <end position="33"/>
    </location>
</feature>
<feature type="disulfide bond" evidence="7">
    <location>
        <begin position="192"/>
        <end position="253"/>
    </location>
</feature>
<organism evidence="9 10">
    <name type="scientific">Dromaius novaehollandiae</name>
    <name type="common">Emu</name>
    <dbReference type="NCBI Taxonomy" id="8790"/>
    <lineage>
        <taxon>Eukaryota</taxon>
        <taxon>Metazoa</taxon>
        <taxon>Chordata</taxon>
        <taxon>Craniata</taxon>
        <taxon>Vertebrata</taxon>
        <taxon>Euteleostomi</taxon>
        <taxon>Archelosauria</taxon>
        <taxon>Archosauria</taxon>
        <taxon>Dinosauria</taxon>
        <taxon>Saurischia</taxon>
        <taxon>Theropoda</taxon>
        <taxon>Coelurosauria</taxon>
        <taxon>Aves</taxon>
        <taxon>Palaeognathae</taxon>
        <taxon>Casuariiformes</taxon>
        <taxon>Dromaiidae</taxon>
        <taxon>Dromaius</taxon>
    </lineage>
</organism>
<gene>
    <name evidence="9" type="primary">Dmbt1_11</name>
    <name evidence="9" type="ORF">DRONOV_R01586</name>
</gene>
<sequence length="475" mass="50705">NCSGTEAALSKCRSQPWGQHDCTHGEDAGVMCSGYPYPVASQRVPLRLMGGLHRCAGRVEVFYSNKWGTVCNHHWDLRDAEVVCRQLRCGKALSASGSGQFSAGSGPIWLADVNCTGTEIALSYCRVKVWGKNNCNHGEDAAVVCSGNNLPTLLRLVNGQDRCSGRVELLHEHQWGTVCDDDWSLTDAKVVCRQLGCGMATSAPVSAHFGEGSGPIWLDNVQCSGREAALSECQARPWGIHNCIHGEDAGVVCTATEVSSELRLENGPSRCAGRVEVLHNYQWGTVCDDGWSLTEATVVCRQLGCGTAVSAPGSSHFGQGSGRVWLDNVNCTGAETTLSQCQARPWGSNDCHHGEDAGVVCSDLDTSGHPLLRLVNGSSNCTGRVEVLHNQQWGTICDDTWDLNDAAVVCRELGCGKVLSALDSAHFGQGSGPIWLDSVHCIGTESTFTKCRLSNWGEHNCGHEEDAGVVCSGNS</sequence>
<feature type="disulfide bond" evidence="7">
    <location>
        <begin position="287"/>
        <end position="351"/>
    </location>
</feature>
<feature type="non-terminal residue" evidence="9">
    <location>
        <position position="1"/>
    </location>
</feature>
<protein>
    <submittedName>
        <fullName evidence="9">DMBT1 protein</fullName>
    </submittedName>
</protein>
<feature type="disulfide bond" evidence="7">
    <location>
        <begin position="223"/>
        <end position="233"/>
    </location>
</feature>